<keyword evidence="5 7" id="KW-1133">Transmembrane helix</keyword>
<proteinExistence type="inferred from homology"/>
<dbReference type="Gene3D" id="3.30.240.20">
    <property type="entry name" value="bsu07140 like domains"/>
    <property type="match status" value="1"/>
</dbReference>
<reference evidence="9 10" key="1">
    <citation type="submission" date="2016-11" db="EMBL/GenBank/DDBJ databases">
        <title>Trade-off between light-utilization and light-protection in marine flavobacteria.</title>
        <authorList>
            <person name="Kumagai Y."/>
        </authorList>
    </citation>
    <scope>NUCLEOTIDE SEQUENCE [LARGE SCALE GENOMIC DNA]</scope>
    <source>
        <strain evidence="9 10">JCM 13191</strain>
    </source>
</reference>
<dbReference type="Proteomes" id="UP000193431">
    <property type="component" value="Chromosome"/>
</dbReference>
<dbReference type="InterPro" id="IPR023090">
    <property type="entry name" value="UPF0702_alpha/beta_dom_sf"/>
</dbReference>
<feature type="domain" description="YetF C-terminal" evidence="8">
    <location>
        <begin position="86"/>
        <end position="154"/>
    </location>
</feature>
<name>A0A1W6MNZ4_9FLAO</name>
<comment type="similarity">
    <text evidence="2">Belongs to the UPF0702 family.</text>
</comment>
<keyword evidence="3" id="KW-1003">Cell membrane</keyword>
<evidence type="ECO:0000256" key="7">
    <source>
        <dbReference type="SAM" id="Phobius"/>
    </source>
</evidence>
<dbReference type="PANTHER" id="PTHR34582">
    <property type="entry name" value="UPF0702 TRANSMEMBRANE PROTEIN YCAP"/>
    <property type="match status" value="1"/>
</dbReference>
<comment type="subcellular location">
    <subcellularLocation>
        <location evidence="1">Cell membrane</location>
        <topology evidence="1">Multi-pass membrane protein</topology>
    </subcellularLocation>
</comment>
<dbReference type="PANTHER" id="PTHR34582:SF6">
    <property type="entry name" value="UPF0702 TRANSMEMBRANE PROTEIN YCAP"/>
    <property type="match status" value="1"/>
</dbReference>
<evidence type="ECO:0000256" key="6">
    <source>
        <dbReference type="ARBA" id="ARBA00023136"/>
    </source>
</evidence>
<feature type="transmembrane region" description="Helical" evidence="7">
    <location>
        <begin position="6"/>
        <end position="27"/>
    </location>
</feature>
<evidence type="ECO:0000313" key="9">
    <source>
        <dbReference type="EMBL" id="ARN79328.1"/>
    </source>
</evidence>
<evidence type="ECO:0000256" key="1">
    <source>
        <dbReference type="ARBA" id="ARBA00004651"/>
    </source>
</evidence>
<protein>
    <submittedName>
        <fullName evidence="9">DUF421 domain-containing protein</fullName>
    </submittedName>
</protein>
<dbReference type="GO" id="GO:0005886">
    <property type="term" value="C:plasma membrane"/>
    <property type="evidence" value="ECO:0007669"/>
    <property type="project" value="UniProtKB-SubCell"/>
</dbReference>
<organism evidence="9 10">
    <name type="scientific">Nonlabens spongiae</name>
    <dbReference type="NCBI Taxonomy" id="331648"/>
    <lineage>
        <taxon>Bacteria</taxon>
        <taxon>Pseudomonadati</taxon>
        <taxon>Bacteroidota</taxon>
        <taxon>Flavobacteriia</taxon>
        <taxon>Flavobacteriales</taxon>
        <taxon>Flavobacteriaceae</taxon>
        <taxon>Nonlabens</taxon>
    </lineage>
</organism>
<keyword evidence="4 7" id="KW-0812">Transmembrane</keyword>
<keyword evidence="10" id="KW-1185">Reference proteome</keyword>
<evidence type="ECO:0000256" key="5">
    <source>
        <dbReference type="ARBA" id="ARBA00022989"/>
    </source>
</evidence>
<dbReference type="Pfam" id="PF04239">
    <property type="entry name" value="DUF421"/>
    <property type="match status" value="1"/>
</dbReference>
<evidence type="ECO:0000256" key="2">
    <source>
        <dbReference type="ARBA" id="ARBA00006448"/>
    </source>
</evidence>
<keyword evidence="6 7" id="KW-0472">Membrane</keyword>
<sequence length="170" mass="18560">MPDWNTSAIIITSVLGIFIGLIIIVRIAGLRTFAKMTSFDFATTIAIGSILASVSISPKNSIGNGIVALITIIAFQLLFALIQRYSKVFKKTATNEPVILMRNGEILEANLAKCNLDRSELIAKLREANVLKFSQVQAAVFESTGDVSVLHTSGEEDIELEERLLDFLDS</sequence>
<gene>
    <name evidence="9" type="ORF">BST97_02165</name>
</gene>
<dbReference type="AlphaFoldDB" id="A0A1W6MNZ4"/>
<evidence type="ECO:0000256" key="3">
    <source>
        <dbReference type="ARBA" id="ARBA00022475"/>
    </source>
</evidence>
<dbReference type="EMBL" id="CP019344">
    <property type="protein sequence ID" value="ARN79328.1"/>
    <property type="molecule type" value="Genomic_DNA"/>
</dbReference>
<feature type="transmembrane region" description="Helical" evidence="7">
    <location>
        <begin position="62"/>
        <end position="82"/>
    </location>
</feature>
<evidence type="ECO:0000313" key="10">
    <source>
        <dbReference type="Proteomes" id="UP000193431"/>
    </source>
</evidence>
<dbReference type="OrthoDB" id="9793799at2"/>
<dbReference type="STRING" id="331648.BST97_02165"/>
<accession>A0A1W6MNZ4</accession>
<evidence type="ECO:0000256" key="4">
    <source>
        <dbReference type="ARBA" id="ARBA00022692"/>
    </source>
</evidence>
<evidence type="ECO:0000259" key="8">
    <source>
        <dbReference type="Pfam" id="PF04239"/>
    </source>
</evidence>
<dbReference type="InterPro" id="IPR007353">
    <property type="entry name" value="DUF421"/>
</dbReference>